<dbReference type="GO" id="GO:0006281">
    <property type="term" value="P:DNA repair"/>
    <property type="evidence" value="ECO:0007669"/>
    <property type="project" value="TreeGrafter"/>
</dbReference>
<evidence type="ECO:0000313" key="6">
    <source>
        <dbReference type="EMBL" id="TVY47698.1"/>
    </source>
</evidence>
<dbReference type="InterPro" id="IPR001650">
    <property type="entry name" value="Helicase_C-like"/>
</dbReference>
<dbReference type="GO" id="GO:0016787">
    <property type="term" value="F:hydrolase activity"/>
    <property type="evidence" value="ECO:0007669"/>
    <property type="project" value="UniProtKB-KW"/>
</dbReference>
<dbReference type="CDD" id="cd18793">
    <property type="entry name" value="SF2_C_SNF"/>
    <property type="match status" value="1"/>
</dbReference>
<dbReference type="GO" id="GO:0005634">
    <property type="term" value="C:nucleus"/>
    <property type="evidence" value="ECO:0007669"/>
    <property type="project" value="TreeGrafter"/>
</dbReference>
<keyword evidence="3" id="KW-0067">ATP-binding</keyword>
<proteinExistence type="predicted"/>
<keyword evidence="6" id="KW-0347">Helicase</keyword>
<dbReference type="InterPro" id="IPR050628">
    <property type="entry name" value="SNF2_RAD54_helicase_TF"/>
</dbReference>
<dbReference type="InterPro" id="IPR000330">
    <property type="entry name" value="SNF2_N"/>
</dbReference>
<dbReference type="Proteomes" id="UP000443090">
    <property type="component" value="Unassembled WGS sequence"/>
</dbReference>
<dbReference type="SUPFAM" id="SSF52540">
    <property type="entry name" value="P-loop containing nucleoside triphosphate hydrolases"/>
    <property type="match status" value="2"/>
</dbReference>
<dbReference type="GO" id="GO:0008094">
    <property type="term" value="F:ATP-dependent activity, acting on DNA"/>
    <property type="evidence" value="ECO:0007669"/>
    <property type="project" value="TreeGrafter"/>
</dbReference>
<evidence type="ECO:0000259" key="5">
    <source>
        <dbReference type="PROSITE" id="PS51194"/>
    </source>
</evidence>
<dbReference type="EMBL" id="QGMI01000079">
    <property type="protein sequence ID" value="TVY47698.1"/>
    <property type="molecule type" value="Genomic_DNA"/>
</dbReference>
<dbReference type="PROSITE" id="PS51194">
    <property type="entry name" value="HELICASE_CTER"/>
    <property type="match status" value="1"/>
</dbReference>
<dbReference type="PANTHER" id="PTHR45626:SF51">
    <property type="entry name" value="SNF2-RELATED DOMAIN-CONTAINING PROTEIN"/>
    <property type="match status" value="1"/>
</dbReference>
<dbReference type="Gene3D" id="3.40.50.300">
    <property type="entry name" value="P-loop containing nucleotide triphosphate hydrolases"/>
    <property type="match status" value="2"/>
</dbReference>
<feature type="domain" description="Helicase C-terminal" evidence="5">
    <location>
        <begin position="1031"/>
        <end position="1194"/>
    </location>
</feature>
<dbReference type="InterPro" id="IPR027417">
    <property type="entry name" value="P-loop_NTPase"/>
</dbReference>
<comment type="caution">
    <text evidence="6">The sequence shown here is derived from an EMBL/GenBank/DDBJ whole genome shotgun (WGS) entry which is preliminary data.</text>
</comment>
<feature type="compositionally biased region" description="Basic and acidic residues" evidence="4">
    <location>
        <begin position="980"/>
        <end position="991"/>
    </location>
</feature>
<evidence type="ECO:0000256" key="1">
    <source>
        <dbReference type="ARBA" id="ARBA00022741"/>
    </source>
</evidence>
<feature type="region of interest" description="Disordered" evidence="4">
    <location>
        <begin position="1386"/>
        <end position="1411"/>
    </location>
</feature>
<feature type="region of interest" description="Disordered" evidence="4">
    <location>
        <begin position="894"/>
        <end position="926"/>
    </location>
</feature>
<keyword evidence="7" id="KW-1185">Reference proteome</keyword>
<evidence type="ECO:0000256" key="3">
    <source>
        <dbReference type="ARBA" id="ARBA00022840"/>
    </source>
</evidence>
<dbReference type="Pfam" id="PF00271">
    <property type="entry name" value="Helicase_C"/>
    <property type="match status" value="1"/>
</dbReference>
<evidence type="ECO:0000256" key="2">
    <source>
        <dbReference type="ARBA" id="ARBA00022801"/>
    </source>
</evidence>
<evidence type="ECO:0000256" key="4">
    <source>
        <dbReference type="SAM" id="MobiDB-lite"/>
    </source>
</evidence>
<dbReference type="Pfam" id="PF00176">
    <property type="entry name" value="SNF2-rel_dom"/>
    <property type="match status" value="1"/>
</dbReference>
<accession>A0A8H8S6L5</accession>
<evidence type="ECO:0000313" key="7">
    <source>
        <dbReference type="Proteomes" id="UP000443090"/>
    </source>
</evidence>
<keyword evidence="1" id="KW-0547">Nucleotide-binding</keyword>
<organism evidence="6 7">
    <name type="scientific">Lachnellula occidentalis</name>
    <dbReference type="NCBI Taxonomy" id="215460"/>
    <lineage>
        <taxon>Eukaryota</taxon>
        <taxon>Fungi</taxon>
        <taxon>Dikarya</taxon>
        <taxon>Ascomycota</taxon>
        <taxon>Pezizomycotina</taxon>
        <taxon>Leotiomycetes</taxon>
        <taxon>Helotiales</taxon>
        <taxon>Lachnaceae</taxon>
        <taxon>Lachnellula</taxon>
    </lineage>
</organism>
<dbReference type="PANTHER" id="PTHR45626">
    <property type="entry name" value="TRANSCRIPTION TERMINATION FACTOR 2-RELATED"/>
    <property type="match status" value="1"/>
</dbReference>
<name>A0A8H8S6L5_9HELO</name>
<reference evidence="6 7" key="1">
    <citation type="submission" date="2018-05" db="EMBL/GenBank/DDBJ databases">
        <title>Genome sequencing and assembly of the regulated plant pathogen Lachnellula willkommii and related sister species for the development of diagnostic species identification markers.</title>
        <authorList>
            <person name="Giroux E."/>
            <person name="Bilodeau G."/>
        </authorList>
    </citation>
    <scope>NUCLEOTIDE SEQUENCE [LARGE SCALE GENOMIC DNA]</scope>
    <source>
        <strain evidence="6 7">CBS 160.35</strain>
    </source>
</reference>
<feature type="region of interest" description="Disordered" evidence="4">
    <location>
        <begin position="1"/>
        <end position="25"/>
    </location>
</feature>
<keyword evidence="2" id="KW-0378">Hydrolase</keyword>
<dbReference type="OrthoDB" id="2801544at2759"/>
<dbReference type="GO" id="GO:0005524">
    <property type="term" value="F:ATP binding"/>
    <property type="evidence" value="ECO:0007669"/>
    <property type="project" value="UniProtKB-KW"/>
</dbReference>
<sequence>MAVGEPAGKSQPLNDSGEGRTGQPFGRLPVASWESSFSFDMSPPISTPSMTLDITKYIPVGCLRIHKSKCSLSIENWESCNTWATFAHPRDLFSPTGQYLSGTIQEALLNSPVLSHFRGLHYAGWIRMEFKSQGSQFGQARVFILPDDVGRASISRESTVLRRSMQQLLSRLDVSRATWRGKWSDNIPVAHVDGTLDEGKVQEDLSLFQLFNTLPSPNPDPKTIADGYARHAMRRILGSDIEGLKTTMYKYQRRSAAMMLQREVQPGQTLDPRLKCLEDQRGAKWYCEFDAGSCRTEARTYEAARGGICAETMGLGKTLICLSLILATRDVPSQIPVEHSVGTIPTRKSTGSLRNMAAAAVGRTATPWKTHFSDMQGGYTHETCVDLIKKNAGHYYVPSPAPRRQSRNPLIIAPRKIWLTAATLVIVPANLIKQWCHEIKKHTTGLKCLVMDDKKKSIPPPEELADFDIILFSKPRFELEAKDGSDNFGRRMTESWTSCSCPYIGDTRERDCTCLKEDAVYHSPLKSLHFKRLITDEGHTFGNASVNSRTTAVTVVDFLQLDARWIVSGTPTQGLYGAEVTISSNSSSTIATPPLHAAGNAPIIAEELEHVSDLLEDDIASNSSKEREKLFHMQERKDLEKLGNIASVYLKARPWAPSSHDTASWAQHVMQPRHGTKSQGNMECLKTTLESMMIRHRPEDVEREVKLPPLYQDVVYLDGSLQDTLSLNTFSMMIICNAVTSERKDADYFFHPRQRPHLQALVSNIRQASFFWSGFTEEHINATIDIAKDFLEKREVVVNQEDENLLKMAIAVGNVILKNPTSKAISKFHEMPMYVQNEMSKKVRLAWALDGDSRNPTLMGATMIHEAQKYVESQLGKHDPSEGMIPAGHKAMRATLRAQESSPNDTSPRKSKKNGRNSRNSTGAAIDLAPALAGGVAIGDGSSLKKRPSLNPLKSVLITDTLLAADSLVRGALEARELQQETAGLDKREAGDSPSKPKPSLKKSKKAEITGTLDPSSSLASAAIISTASAKLSYLMDRIQAHHEDEKILVFYEEDNVAYYIAQALECLGIKYLIYAKTLSKARLSQYIVTFNQTDTFRVLLMDVSQAAFGLDMSSASRVYFVNPVFSPQVEAQAVKRAHRIGQTKPVHVETLVLKGSIEELILERRKNITNEEHNKMKNILDDQDIYDWIRNARFLPVADEDMPGHEHMAKLRTPQSVFGRGSGAIFHPDADLIMGDSSLESDSITKDAGATILDGKWRIFEESVLPSLRDVEGYEYVRSDALHAVYKCISPRPSKAVVVNSSDASAGPIVYTPIYTPPPKASKWEESELRNVFLFVHSRMDSHSELNHENDGSDDSPTSTKRKAISFNQGHYEFTNRPVKRQVRFEASPVSSDIPSNFFSAPSGTGKGRE</sequence>
<dbReference type="InterPro" id="IPR049730">
    <property type="entry name" value="SNF2/RAD54-like_C"/>
</dbReference>
<dbReference type="GO" id="GO:0004386">
    <property type="term" value="F:helicase activity"/>
    <property type="evidence" value="ECO:0007669"/>
    <property type="project" value="UniProtKB-KW"/>
</dbReference>
<protein>
    <submittedName>
        <fullName evidence="6">Putative ATP-dependent helicase</fullName>
    </submittedName>
</protein>
<feature type="region of interest" description="Disordered" evidence="4">
    <location>
        <begin position="980"/>
        <end position="1013"/>
    </location>
</feature>
<feature type="compositionally biased region" description="Polar residues" evidence="4">
    <location>
        <begin position="1390"/>
        <end position="1404"/>
    </location>
</feature>
<gene>
    <name evidence="6" type="ORF">LOCC1_G003202</name>
</gene>